<dbReference type="KEGG" id="vg:41332267"/>
<evidence type="ECO:0000256" key="1">
    <source>
        <dbReference type="SAM" id="MobiDB-lite"/>
    </source>
</evidence>
<sequence length="81" mass="8456">MNTGTGLLVLCAAVALTSVLATLHVQRYYLSGGPSPSSSSSSLPHMVQQLNASVQQQDVAKQCSAKTNNKPEGAGTRWTPL</sequence>
<dbReference type="EMBL" id="AY225134">
    <property type="protein sequence ID" value="AAR26933.1"/>
    <property type="molecule type" value="Genomic_DNA"/>
</dbReference>
<dbReference type="RefSeq" id="YP_009665671.1">
    <property type="nucleotide sequence ID" value="NC_043252.1"/>
</dbReference>
<proteinExistence type="predicted"/>
<feature type="region of interest" description="Disordered" evidence="1">
    <location>
        <begin position="58"/>
        <end position="81"/>
    </location>
</feature>
<organism evidence="2">
    <name type="scientific">Feldmannia irregularis virus a</name>
    <dbReference type="NCBI Taxonomy" id="231992"/>
    <lineage>
        <taxon>Viruses</taxon>
        <taxon>Varidnaviria</taxon>
        <taxon>Bamfordvirae</taxon>
        <taxon>Nucleocytoviricota</taxon>
        <taxon>Megaviricetes</taxon>
        <taxon>Algavirales</taxon>
        <taxon>Phycodnaviridae</taxon>
        <taxon>Phaeovirus</taxon>
        <taxon>Phaeovirus irregularis</taxon>
    </lineage>
</organism>
<accession>Q6XLX8</accession>
<reference evidence="2" key="1">
    <citation type="journal article" date="2003" name="J. Mol. Evol.">
        <title>Comparisons of two large phaeoviral genomes and evolutionary implications.</title>
        <authorList>
            <person name="Delaroque N."/>
            <person name="Boland W."/>
            <person name="Muller D.G."/>
            <person name="Knippers R."/>
        </authorList>
    </citation>
    <scope>NUCLEOTIDE SEQUENCE</scope>
    <source>
        <strain evidence="2">FirrV-1</strain>
    </source>
</reference>
<protein>
    <submittedName>
        <fullName evidence="2">FirrV-1-B58</fullName>
    </submittedName>
</protein>
<reference evidence="2" key="2">
    <citation type="submission" date="2003-01" db="EMBL/GenBank/DDBJ databases">
        <title>Partial Nucleotide Sequence of the Feldmannia irregularis Virus FirrV-1 Genome: On the Evolution of Large Phaeoviral Genomes.</title>
        <authorList>
            <person name="Delaroque N."/>
            <person name="Knippers R."/>
            <person name="Mueller D.G."/>
            <person name="Boland W."/>
        </authorList>
    </citation>
    <scope>NUCLEOTIDE SEQUENCE</scope>
    <source>
        <strain evidence="2">FirrV-1</strain>
    </source>
</reference>
<dbReference type="GeneID" id="41332267"/>
<evidence type="ECO:0000313" key="2">
    <source>
        <dbReference type="EMBL" id="AAR26933.1"/>
    </source>
</evidence>
<name>Q6XLX8_9PHYC</name>
<feature type="compositionally biased region" description="Polar residues" evidence="1">
    <location>
        <begin position="58"/>
        <end position="70"/>
    </location>
</feature>